<organism evidence="4 5">
    <name type="scientific">Salinibacter ruber (strain M8)</name>
    <dbReference type="NCBI Taxonomy" id="761659"/>
    <lineage>
        <taxon>Bacteria</taxon>
        <taxon>Pseudomonadati</taxon>
        <taxon>Rhodothermota</taxon>
        <taxon>Rhodothermia</taxon>
        <taxon>Rhodothermales</taxon>
        <taxon>Salinibacteraceae</taxon>
        <taxon>Salinibacter</taxon>
    </lineage>
</organism>
<evidence type="ECO:0000256" key="2">
    <source>
        <dbReference type="SAM" id="Phobius"/>
    </source>
</evidence>
<feature type="region of interest" description="Disordered" evidence="1">
    <location>
        <begin position="1"/>
        <end position="20"/>
    </location>
</feature>
<feature type="transmembrane region" description="Helical" evidence="2">
    <location>
        <begin position="41"/>
        <end position="62"/>
    </location>
</feature>
<protein>
    <recommendedName>
        <fullName evidence="3">Outer membrane protein beta-barrel domain-containing protein</fullName>
    </recommendedName>
</protein>
<dbReference type="Proteomes" id="UP000000933">
    <property type="component" value="Chromosome"/>
</dbReference>
<dbReference type="KEGG" id="srm:SRM_02516"/>
<dbReference type="AlphaFoldDB" id="D5HBN2"/>
<evidence type="ECO:0000313" key="5">
    <source>
        <dbReference type="Proteomes" id="UP000000933"/>
    </source>
</evidence>
<feature type="domain" description="Outer membrane protein beta-barrel" evidence="3">
    <location>
        <begin position="67"/>
        <end position="246"/>
    </location>
</feature>
<feature type="compositionally biased region" description="Low complexity" evidence="1">
    <location>
        <begin position="1"/>
        <end position="10"/>
    </location>
</feature>
<evidence type="ECO:0000259" key="3">
    <source>
        <dbReference type="Pfam" id="PF13568"/>
    </source>
</evidence>
<dbReference type="EMBL" id="FP565814">
    <property type="protein sequence ID" value="CBH25437.1"/>
    <property type="molecule type" value="Genomic_DNA"/>
</dbReference>
<gene>
    <name evidence="4" type="ordered locus">SRM_02516</name>
</gene>
<reference evidence="5" key="2">
    <citation type="submission" date="2010-04" db="EMBL/GenBank/DDBJ databases">
        <title>Genome sequence of Salinibacter ruber M8.</title>
        <authorList>
            <consortium name="Genoscope"/>
        </authorList>
    </citation>
    <scope>NUCLEOTIDE SEQUENCE [LARGE SCALE GENOMIC DNA]</scope>
    <source>
        <strain evidence="5">M8</strain>
    </source>
</reference>
<keyword evidence="2" id="KW-1133">Transmembrane helix</keyword>
<accession>D5HBN2</accession>
<dbReference type="InterPro" id="IPR025665">
    <property type="entry name" value="Beta-barrel_OMP_2"/>
</dbReference>
<name>D5HBN2_SALRM</name>
<sequence length="289" mass="31069">MPPPVYSRSRPAPRPAPLEPVARFTLPPARMLPPDPFRSPAQAASFLVLLMGVCLILVGSVAPRAAAQDARVGLRTGPTFGFLSDSAIPFTGGRRTTNANPRLDLHAGAVLLVPLTDAYFLQPELLYIQKGGHFSQPLSERYSVERYRLSYVQGLMLGRRALPIRGRLSAHAVAGLSVDVALRGTVQRDARSARGTFEDRIDLLDDDHLRRWDVGLVVGAGLEYGIGATGRLGLALRYNPGLRSVFAGSEDALGPSTNAGVFPLSAPPSTLRHDVVTASLTYTVPLQLF</sequence>
<evidence type="ECO:0000313" key="4">
    <source>
        <dbReference type="EMBL" id="CBH25437.1"/>
    </source>
</evidence>
<dbReference type="Pfam" id="PF13568">
    <property type="entry name" value="OMP_b-brl_2"/>
    <property type="match status" value="1"/>
</dbReference>
<keyword evidence="2" id="KW-0812">Transmembrane</keyword>
<dbReference type="HOGENOM" id="CLU_962751_0_0_10"/>
<reference evidence="4 5" key="1">
    <citation type="journal article" date="2010" name="ISME J.">
        <title>Fine-scale evolution: genomic, phenotypic and ecological differentiation in two coexisting Salinibacter ruber strains.</title>
        <authorList>
            <person name="Pena A."/>
            <person name="Teeling H."/>
            <person name="Huerta-Cepas J."/>
            <person name="Santos F."/>
            <person name="Yarza P."/>
            <person name="Brito-Echeverria J."/>
            <person name="Lucio M."/>
            <person name="Schmitt-Kopplin P."/>
            <person name="Meseguer I."/>
            <person name="Schenowitz C."/>
            <person name="Dossat C."/>
            <person name="Barbe V."/>
            <person name="Dopazo J."/>
            <person name="Rossello-Mora R."/>
            <person name="Schuler M."/>
            <person name="Glockner F.O."/>
            <person name="Amann R."/>
            <person name="Gabaldon T."/>
            <person name="Anton J."/>
        </authorList>
    </citation>
    <scope>NUCLEOTIDE SEQUENCE [LARGE SCALE GENOMIC DNA]</scope>
    <source>
        <strain evidence="4 5">M8</strain>
    </source>
</reference>
<evidence type="ECO:0000256" key="1">
    <source>
        <dbReference type="SAM" id="MobiDB-lite"/>
    </source>
</evidence>
<proteinExistence type="predicted"/>
<keyword evidence="2" id="KW-0472">Membrane</keyword>